<dbReference type="Proteomes" id="UP000492821">
    <property type="component" value="Unassembled WGS sequence"/>
</dbReference>
<evidence type="ECO:0000313" key="1">
    <source>
        <dbReference type="Proteomes" id="UP000492821"/>
    </source>
</evidence>
<sequence length="106" mass="12085">MISVEDLMRRFLAGSDIFYCATSPKLPPKHRFYLSFVDCDAEALTPKNQKRSRISEVLYLYLSILRHCNCNVALKNTSKQAQRPKVPSQGSFLFIYLIKPTSVDGP</sequence>
<organism evidence="1 2">
    <name type="scientific">Panagrellus redivivus</name>
    <name type="common">Microworm</name>
    <dbReference type="NCBI Taxonomy" id="6233"/>
    <lineage>
        <taxon>Eukaryota</taxon>
        <taxon>Metazoa</taxon>
        <taxon>Ecdysozoa</taxon>
        <taxon>Nematoda</taxon>
        <taxon>Chromadorea</taxon>
        <taxon>Rhabditida</taxon>
        <taxon>Tylenchina</taxon>
        <taxon>Panagrolaimomorpha</taxon>
        <taxon>Panagrolaimoidea</taxon>
        <taxon>Panagrolaimidae</taxon>
        <taxon>Panagrellus</taxon>
    </lineage>
</organism>
<accession>A0A7E4V1P2</accession>
<reference evidence="2" key="2">
    <citation type="submission" date="2020-10" db="UniProtKB">
        <authorList>
            <consortium name="WormBaseParasite"/>
        </authorList>
    </citation>
    <scope>IDENTIFICATION</scope>
</reference>
<keyword evidence="1" id="KW-1185">Reference proteome</keyword>
<protein>
    <submittedName>
        <fullName evidence="2">Uncharacterized protein</fullName>
    </submittedName>
</protein>
<reference evidence="1" key="1">
    <citation type="journal article" date="2013" name="Genetics">
        <title>The draft genome and transcriptome of Panagrellus redivivus are shaped by the harsh demands of a free-living lifestyle.</title>
        <authorList>
            <person name="Srinivasan J."/>
            <person name="Dillman A.R."/>
            <person name="Macchietto M.G."/>
            <person name="Heikkinen L."/>
            <person name="Lakso M."/>
            <person name="Fracchia K.M."/>
            <person name="Antoshechkin I."/>
            <person name="Mortazavi A."/>
            <person name="Wong G."/>
            <person name="Sternberg P.W."/>
        </authorList>
    </citation>
    <scope>NUCLEOTIDE SEQUENCE [LARGE SCALE GENOMIC DNA]</scope>
    <source>
        <strain evidence="1">MT8872</strain>
    </source>
</reference>
<dbReference type="WBParaSite" id="Pan_g1543.t1">
    <property type="protein sequence ID" value="Pan_g1543.t1"/>
    <property type="gene ID" value="Pan_g1543"/>
</dbReference>
<dbReference type="AlphaFoldDB" id="A0A7E4V1P2"/>
<evidence type="ECO:0000313" key="2">
    <source>
        <dbReference type="WBParaSite" id="Pan_g1543.t1"/>
    </source>
</evidence>
<name>A0A7E4V1P2_PANRE</name>
<proteinExistence type="predicted"/>